<accession>A0A6P8WU49</accession>
<dbReference type="GO" id="GO:0005829">
    <property type="term" value="C:cytosol"/>
    <property type="evidence" value="ECO:0007669"/>
    <property type="project" value="InterPro"/>
</dbReference>
<dbReference type="OrthoDB" id="407146at2759"/>
<gene>
    <name evidence="7" type="primary">LOC117569944</name>
</gene>
<protein>
    <submittedName>
        <fullName evidence="7">Pyroglutamyl-peptidase 1</fullName>
    </submittedName>
</protein>
<dbReference type="InterPro" id="IPR016125">
    <property type="entry name" value="Peptidase_C15-like"/>
</dbReference>
<dbReference type="AlphaFoldDB" id="A0A6P8WU49"/>
<dbReference type="PANTHER" id="PTHR23402">
    <property type="entry name" value="PROTEASE FAMILY C15 PYROGLUTAMYL-PEPTIDASE I-RELATED"/>
    <property type="match status" value="1"/>
</dbReference>
<dbReference type="Gene3D" id="3.40.630.20">
    <property type="entry name" value="Peptidase C15, pyroglutamyl peptidase I-like"/>
    <property type="match status" value="1"/>
</dbReference>
<evidence type="ECO:0000256" key="1">
    <source>
        <dbReference type="ARBA" id="ARBA00006641"/>
    </source>
</evidence>
<dbReference type="PIRSF" id="PIRSF015592">
    <property type="entry name" value="Prld-crbxl_pptds"/>
    <property type="match status" value="1"/>
</dbReference>
<evidence type="ECO:0000256" key="4">
    <source>
        <dbReference type="ARBA" id="ARBA00022801"/>
    </source>
</evidence>
<keyword evidence="4" id="KW-0378">Hydrolase</keyword>
<organism evidence="6 7">
    <name type="scientific">Drosophila albomicans</name>
    <name type="common">Fruit fly</name>
    <dbReference type="NCBI Taxonomy" id="7291"/>
    <lineage>
        <taxon>Eukaryota</taxon>
        <taxon>Metazoa</taxon>
        <taxon>Ecdysozoa</taxon>
        <taxon>Arthropoda</taxon>
        <taxon>Hexapoda</taxon>
        <taxon>Insecta</taxon>
        <taxon>Pterygota</taxon>
        <taxon>Neoptera</taxon>
        <taxon>Endopterygota</taxon>
        <taxon>Diptera</taxon>
        <taxon>Brachycera</taxon>
        <taxon>Muscomorpha</taxon>
        <taxon>Ephydroidea</taxon>
        <taxon>Drosophilidae</taxon>
        <taxon>Drosophila</taxon>
    </lineage>
</organism>
<keyword evidence="2" id="KW-0963">Cytoplasm</keyword>
<reference evidence="7" key="1">
    <citation type="submission" date="2025-08" db="UniProtKB">
        <authorList>
            <consortium name="RefSeq"/>
        </authorList>
    </citation>
    <scope>IDENTIFICATION</scope>
    <source>
        <strain evidence="7">15112-1751.03</strain>
        <tissue evidence="7">Whole Adult</tissue>
    </source>
</reference>
<comment type="similarity">
    <text evidence="1">Belongs to the peptidase C15 family.</text>
</comment>
<evidence type="ECO:0000256" key="2">
    <source>
        <dbReference type="ARBA" id="ARBA00022490"/>
    </source>
</evidence>
<proteinExistence type="inferred from homology"/>
<dbReference type="PANTHER" id="PTHR23402:SF1">
    <property type="entry name" value="PYROGLUTAMYL-PEPTIDASE I"/>
    <property type="match status" value="1"/>
</dbReference>
<dbReference type="FunFam" id="3.40.630.20:FF:000008">
    <property type="entry name" value="Pyroglutamyl-peptidase 1"/>
    <property type="match status" value="1"/>
</dbReference>
<evidence type="ECO:0000256" key="5">
    <source>
        <dbReference type="ARBA" id="ARBA00022807"/>
    </source>
</evidence>
<dbReference type="SUPFAM" id="SSF53182">
    <property type="entry name" value="Pyrrolidone carboxyl peptidase (pyroglutamate aminopeptidase)"/>
    <property type="match status" value="1"/>
</dbReference>
<evidence type="ECO:0000313" key="6">
    <source>
        <dbReference type="Proteomes" id="UP000515160"/>
    </source>
</evidence>
<keyword evidence="3" id="KW-0645">Protease</keyword>
<evidence type="ECO:0000256" key="3">
    <source>
        <dbReference type="ARBA" id="ARBA00022670"/>
    </source>
</evidence>
<dbReference type="GeneID" id="117569944"/>
<keyword evidence="5" id="KW-0788">Thiol protease</keyword>
<dbReference type="GO" id="GO:0006508">
    <property type="term" value="P:proteolysis"/>
    <property type="evidence" value="ECO:0007669"/>
    <property type="project" value="UniProtKB-KW"/>
</dbReference>
<dbReference type="Proteomes" id="UP000515160">
    <property type="component" value="Chromosome 3"/>
</dbReference>
<evidence type="ECO:0000313" key="7">
    <source>
        <dbReference type="RefSeq" id="XP_034107196.2"/>
    </source>
</evidence>
<dbReference type="Pfam" id="PF01470">
    <property type="entry name" value="Peptidase_C15"/>
    <property type="match status" value="1"/>
</dbReference>
<sequence>MAQSERKLILVTGFGPFVGHEEVNASWEAVQLLPDVLIHEGIEYQLEKRKVDVEYAAVDEAVTDLWQKKPELVVHVGVSGLAKCVCVEKLAYNHQFRRPDNAGQYLEKATCCLPYNAHANVLRTGLNVDKIVQAVNETCKDCVAPVHGDNDKSALTATQVSKNVGGFLCGYIYLKSLDVNCKRSLFVHVPPIDMPFSTPQTADIVYKIIEQCVQQLSDC</sequence>
<keyword evidence="6" id="KW-1185">Reference proteome</keyword>
<dbReference type="CDD" id="cd00501">
    <property type="entry name" value="Peptidase_C15"/>
    <property type="match status" value="1"/>
</dbReference>
<name>A0A6P8WU49_DROAB</name>
<dbReference type="InterPro" id="IPR000816">
    <property type="entry name" value="Peptidase_C15"/>
</dbReference>
<dbReference type="RefSeq" id="XP_034107196.2">
    <property type="nucleotide sequence ID" value="XM_034251305.2"/>
</dbReference>
<dbReference type="InterPro" id="IPR036440">
    <property type="entry name" value="Peptidase_C15-like_sf"/>
</dbReference>
<dbReference type="GO" id="GO:0016920">
    <property type="term" value="F:pyroglutamyl-peptidase activity"/>
    <property type="evidence" value="ECO:0007669"/>
    <property type="project" value="InterPro"/>
</dbReference>